<proteinExistence type="predicted"/>
<feature type="coiled-coil region" evidence="1">
    <location>
        <begin position="70"/>
        <end position="115"/>
    </location>
</feature>
<protein>
    <submittedName>
        <fullName evidence="3">Uncharacterized protein</fullName>
    </submittedName>
</protein>
<evidence type="ECO:0000256" key="2">
    <source>
        <dbReference type="SAM" id="MobiDB-lite"/>
    </source>
</evidence>
<sequence length="137" mass="15946">MSSSSVSSTRSSSGPNLETKTVPVELIDRADNKTPHNTWFMRMMKRIWLPSRSKHRNQQKEQQISAIMTLKYIEAKQEKLENTMERLGREVRDALKRIEAEQDNLKNTTERLGTDVRDALGTAERIYSYLPDIEYDN</sequence>
<gene>
    <name evidence="3" type="ORF">BS50DRAFT_594444</name>
</gene>
<evidence type="ECO:0000256" key="1">
    <source>
        <dbReference type="SAM" id="Coils"/>
    </source>
</evidence>
<feature type="region of interest" description="Disordered" evidence="2">
    <location>
        <begin position="1"/>
        <end position="23"/>
    </location>
</feature>
<evidence type="ECO:0000313" key="3">
    <source>
        <dbReference type="EMBL" id="PSN59590.1"/>
    </source>
</evidence>
<dbReference type="AlphaFoldDB" id="A0A2T2N2E2"/>
<dbReference type="Proteomes" id="UP000240883">
    <property type="component" value="Unassembled WGS sequence"/>
</dbReference>
<evidence type="ECO:0000313" key="4">
    <source>
        <dbReference type="Proteomes" id="UP000240883"/>
    </source>
</evidence>
<dbReference type="EMBL" id="KZ678154">
    <property type="protein sequence ID" value="PSN59590.1"/>
    <property type="molecule type" value="Genomic_DNA"/>
</dbReference>
<keyword evidence="1" id="KW-0175">Coiled coil</keyword>
<reference evidence="3 4" key="1">
    <citation type="journal article" date="2018" name="Front. Microbiol.">
        <title>Genome-Wide Analysis of Corynespora cassiicola Leaf Fall Disease Putative Effectors.</title>
        <authorList>
            <person name="Lopez D."/>
            <person name="Ribeiro S."/>
            <person name="Label P."/>
            <person name="Fumanal B."/>
            <person name="Venisse J.S."/>
            <person name="Kohler A."/>
            <person name="de Oliveira R.R."/>
            <person name="Labutti K."/>
            <person name="Lipzen A."/>
            <person name="Lail K."/>
            <person name="Bauer D."/>
            <person name="Ohm R.A."/>
            <person name="Barry K.W."/>
            <person name="Spatafora J."/>
            <person name="Grigoriev I.V."/>
            <person name="Martin F.M."/>
            <person name="Pujade-Renaud V."/>
        </authorList>
    </citation>
    <scope>NUCLEOTIDE SEQUENCE [LARGE SCALE GENOMIC DNA]</scope>
    <source>
        <strain evidence="3 4">Philippines</strain>
    </source>
</reference>
<feature type="compositionally biased region" description="Low complexity" evidence="2">
    <location>
        <begin position="1"/>
        <end position="13"/>
    </location>
</feature>
<organism evidence="3 4">
    <name type="scientific">Corynespora cassiicola Philippines</name>
    <dbReference type="NCBI Taxonomy" id="1448308"/>
    <lineage>
        <taxon>Eukaryota</taxon>
        <taxon>Fungi</taxon>
        <taxon>Dikarya</taxon>
        <taxon>Ascomycota</taxon>
        <taxon>Pezizomycotina</taxon>
        <taxon>Dothideomycetes</taxon>
        <taxon>Pleosporomycetidae</taxon>
        <taxon>Pleosporales</taxon>
        <taxon>Corynesporascaceae</taxon>
        <taxon>Corynespora</taxon>
    </lineage>
</organism>
<accession>A0A2T2N2E2</accession>
<name>A0A2T2N2E2_CORCC</name>
<keyword evidence="4" id="KW-1185">Reference proteome</keyword>